<evidence type="ECO:0000313" key="2">
    <source>
        <dbReference type="EMBL" id="CAA9361014.1"/>
    </source>
</evidence>
<dbReference type="GO" id="GO:0050082">
    <property type="term" value="F:maltose phosphorylase activity"/>
    <property type="evidence" value="ECO:0007669"/>
    <property type="project" value="UniProtKB-EC"/>
</dbReference>
<dbReference type="InterPro" id="IPR011013">
    <property type="entry name" value="Gal_mutarotase_sf_dom"/>
</dbReference>
<organism evidence="2">
    <name type="scientific">uncultured Leptolyngbya sp</name>
    <dbReference type="NCBI Taxonomy" id="332963"/>
    <lineage>
        <taxon>Bacteria</taxon>
        <taxon>Bacillati</taxon>
        <taxon>Cyanobacteriota</taxon>
        <taxon>Cyanophyceae</taxon>
        <taxon>Leptolyngbyales</taxon>
        <taxon>Leptolyngbyaceae</taxon>
        <taxon>Leptolyngbya group</taxon>
        <taxon>Leptolyngbya</taxon>
        <taxon>environmental samples</taxon>
    </lineage>
</organism>
<dbReference type="EC" id="2.4.1.64" evidence="2"/>
<keyword evidence="2" id="KW-0808">Transferase</keyword>
<reference evidence="2" key="1">
    <citation type="submission" date="2020-02" db="EMBL/GenBank/DDBJ databases">
        <authorList>
            <person name="Meier V. D."/>
        </authorList>
    </citation>
    <scope>NUCLEOTIDE SEQUENCE</scope>
    <source>
        <strain evidence="2">AVDCRST_MAG94</strain>
    </source>
</reference>
<dbReference type="EMBL" id="CADCTY010001183">
    <property type="protein sequence ID" value="CAA9361014.1"/>
    <property type="molecule type" value="Genomic_DNA"/>
</dbReference>
<sequence length="88" mass="9690">MAQTDWTILETEFGSSELHPQETLFTLGNGYLGTRGTFEEGYPGASLATFIHGVYDEALEGYTELVNCPDWLPLAIKVGSDCFRPKQG</sequence>
<proteinExistence type="predicted"/>
<protein>
    <submittedName>
        <fullName evidence="2">Maltose phosphorylase / Trehalose phosphorylase</fullName>
        <ecNumber evidence="2">2.4.1.64</ecNumber>
        <ecNumber evidence="2">2.4.1.8</ecNumber>
    </submittedName>
</protein>
<dbReference type="EC" id="2.4.1.8" evidence="2"/>
<gene>
    <name evidence="2" type="ORF">AVDCRST_MAG94-3374</name>
</gene>
<dbReference type="Gene3D" id="2.70.98.40">
    <property type="entry name" value="Glycoside hydrolase, family 65, N-terminal domain"/>
    <property type="match status" value="1"/>
</dbReference>
<dbReference type="InterPro" id="IPR005196">
    <property type="entry name" value="Glyco_hydro_65_N"/>
</dbReference>
<dbReference type="GO" id="GO:0030246">
    <property type="term" value="F:carbohydrate binding"/>
    <property type="evidence" value="ECO:0007669"/>
    <property type="project" value="InterPro"/>
</dbReference>
<dbReference type="Pfam" id="PF03636">
    <property type="entry name" value="Glyco_hydro_65N"/>
    <property type="match status" value="1"/>
</dbReference>
<keyword evidence="2" id="KW-0328">Glycosyltransferase</keyword>
<dbReference type="AlphaFoldDB" id="A0A6J4MJ95"/>
<evidence type="ECO:0000259" key="1">
    <source>
        <dbReference type="Pfam" id="PF03636"/>
    </source>
</evidence>
<feature type="domain" description="Glycoside hydrolase family 65 N-terminal" evidence="1">
    <location>
        <begin position="10"/>
        <end position="87"/>
    </location>
</feature>
<dbReference type="GO" id="GO:0047656">
    <property type="term" value="F:alpha,alpha-trehalose phosphorylase activity"/>
    <property type="evidence" value="ECO:0007669"/>
    <property type="project" value="UniProtKB-EC"/>
</dbReference>
<dbReference type="SUPFAM" id="SSF74650">
    <property type="entry name" value="Galactose mutarotase-like"/>
    <property type="match status" value="1"/>
</dbReference>
<dbReference type="GO" id="GO:0005975">
    <property type="term" value="P:carbohydrate metabolic process"/>
    <property type="evidence" value="ECO:0007669"/>
    <property type="project" value="InterPro"/>
</dbReference>
<accession>A0A6J4MJ95</accession>
<name>A0A6J4MJ95_9CYAN</name>
<dbReference type="InterPro" id="IPR037018">
    <property type="entry name" value="GH65_N"/>
</dbReference>